<comment type="caution">
    <text evidence="13">The sequence shown here is derived from an EMBL/GenBank/DDBJ whole genome shotgun (WGS) entry which is preliminary data.</text>
</comment>
<keyword evidence="14" id="KW-1185">Reference proteome</keyword>
<keyword evidence="4 8" id="KW-0812">Transmembrane</keyword>
<feature type="domain" description="CSC1/OSCA1-like N-terminal transmembrane" evidence="11">
    <location>
        <begin position="17"/>
        <end position="168"/>
    </location>
</feature>
<evidence type="ECO:0000256" key="8">
    <source>
        <dbReference type="SAM" id="Phobius"/>
    </source>
</evidence>
<dbReference type="InterPro" id="IPR032880">
    <property type="entry name" value="CSC1/OSCA1-like_N"/>
</dbReference>
<dbReference type="Proteomes" id="UP000703269">
    <property type="component" value="Unassembled WGS sequence"/>
</dbReference>
<feature type="transmembrane region" description="Helical" evidence="8">
    <location>
        <begin position="739"/>
        <end position="764"/>
    </location>
</feature>
<comment type="subcellular location">
    <subcellularLocation>
        <location evidence="1">Membrane</location>
        <topology evidence="1">Multi-pass membrane protein</topology>
    </subcellularLocation>
</comment>
<feature type="transmembrane region" description="Helical" evidence="8">
    <location>
        <begin position="17"/>
        <end position="38"/>
    </location>
</feature>
<evidence type="ECO:0000259" key="10">
    <source>
        <dbReference type="Pfam" id="PF12621"/>
    </source>
</evidence>
<protein>
    <recommendedName>
        <fullName evidence="15">DUF221-domain-containing protein</fullName>
    </recommendedName>
</protein>
<evidence type="ECO:0000256" key="3">
    <source>
        <dbReference type="ARBA" id="ARBA00022448"/>
    </source>
</evidence>
<evidence type="ECO:0000259" key="12">
    <source>
        <dbReference type="Pfam" id="PF14703"/>
    </source>
</evidence>
<feature type="transmembrane region" description="Helical" evidence="8">
    <location>
        <begin position="706"/>
        <end position="727"/>
    </location>
</feature>
<feature type="transmembrane region" description="Helical" evidence="8">
    <location>
        <begin position="492"/>
        <end position="515"/>
    </location>
</feature>
<dbReference type="GO" id="GO:0005227">
    <property type="term" value="F:calcium-activated cation channel activity"/>
    <property type="evidence" value="ECO:0007669"/>
    <property type="project" value="InterPro"/>
</dbReference>
<accession>A0A9P3GNJ1</accession>
<dbReference type="Pfam" id="PF14703">
    <property type="entry name" value="PHM7_cyt"/>
    <property type="match status" value="1"/>
</dbReference>
<organism evidence="13 14">
    <name type="scientific">Phanerochaete sordida</name>
    <dbReference type="NCBI Taxonomy" id="48140"/>
    <lineage>
        <taxon>Eukaryota</taxon>
        <taxon>Fungi</taxon>
        <taxon>Dikarya</taxon>
        <taxon>Basidiomycota</taxon>
        <taxon>Agaricomycotina</taxon>
        <taxon>Agaricomycetes</taxon>
        <taxon>Polyporales</taxon>
        <taxon>Phanerochaetaceae</taxon>
        <taxon>Phanerochaete</taxon>
    </lineage>
</organism>
<dbReference type="GO" id="GO:0005886">
    <property type="term" value="C:plasma membrane"/>
    <property type="evidence" value="ECO:0007669"/>
    <property type="project" value="TreeGrafter"/>
</dbReference>
<name>A0A9P3GNJ1_9APHY</name>
<evidence type="ECO:0000259" key="11">
    <source>
        <dbReference type="Pfam" id="PF13967"/>
    </source>
</evidence>
<dbReference type="InterPro" id="IPR003864">
    <property type="entry name" value="CSC1/OSCA1-like_7TM"/>
</dbReference>
<dbReference type="PANTHER" id="PTHR13018:SF143">
    <property type="entry name" value="CSC1_OSCA1-LIKE 7TM REGION DOMAIN-CONTAINING PROTEIN"/>
    <property type="match status" value="1"/>
</dbReference>
<evidence type="ECO:0008006" key="15">
    <source>
        <dbReference type="Google" id="ProtNLM"/>
    </source>
</evidence>
<feature type="transmembrane region" description="Helical" evidence="8">
    <location>
        <begin position="95"/>
        <end position="114"/>
    </location>
</feature>
<dbReference type="OrthoDB" id="1076608at2759"/>
<proteinExistence type="inferred from homology"/>
<dbReference type="Pfam" id="PF12621">
    <property type="entry name" value="PHM7_ext"/>
    <property type="match status" value="1"/>
</dbReference>
<evidence type="ECO:0000313" key="13">
    <source>
        <dbReference type="EMBL" id="GJE96634.1"/>
    </source>
</evidence>
<feature type="domain" description="10TM putative phosphate transporter extracellular tail" evidence="10">
    <location>
        <begin position="958"/>
        <end position="1032"/>
    </location>
</feature>
<feature type="domain" description="CSC1/OSCA1-like 7TM region" evidence="9">
    <location>
        <begin position="489"/>
        <end position="762"/>
    </location>
</feature>
<dbReference type="PANTHER" id="PTHR13018">
    <property type="entry name" value="PROBABLE MEMBRANE PROTEIN DUF221-RELATED"/>
    <property type="match status" value="1"/>
</dbReference>
<feature type="compositionally biased region" description="Basic residues" evidence="7">
    <location>
        <begin position="898"/>
        <end position="931"/>
    </location>
</feature>
<evidence type="ECO:0000256" key="2">
    <source>
        <dbReference type="ARBA" id="ARBA00007779"/>
    </source>
</evidence>
<evidence type="ECO:0000256" key="6">
    <source>
        <dbReference type="ARBA" id="ARBA00023136"/>
    </source>
</evidence>
<comment type="similarity">
    <text evidence="2">Belongs to the CSC1 (TC 1.A.17) family.</text>
</comment>
<gene>
    <name evidence="13" type="ORF">PsYK624_128340</name>
</gene>
<dbReference type="EMBL" id="BPQB01000062">
    <property type="protein sequence ID" value="GJE96634.1"/>
    <property type="molecule type" value="Genomic_DNA"/>
</dbReference>
<dbReference type="Pfam" id="PF13967">
    <property type="entry name" value="RSN1_TM"/>
    <property type="match status" value="1"/>
</dbReference>
<dbReference type="Pfam" id="PF02714">
    <property type="entry name" value="RSN1_7TM"/>
    <property type="match status" value="1"/>
</dbReference>
<feature type="region of interest" description="Disordered" evidence="7">
    <location>
        <begin position="261"/>
        <end position="291"/>
    </location>
</feature>
<feature type="region of interest" description="Disordered" evidence="7">
    <location>
        <begin position="1019"/>
        <end position="1041"/>
    </location>
</feature>
<dbReference type="InterPro" id="IPR022257">
    <property type="entry name" value="PHM7_ext"/>
</dbReference>
<feature type="region of interest" description="Disordered" evidence="7">
    <location>
        <begin position="883"/>
        <end position="977"/>
    </location>
</feature>
<sequence length="1041" mass="115973">MSQVTPGKAEGTDSQTFLTALITNASVLGIEVLAFVLLRSRLWRIYEPRTYLPPPDKRAVSLPTGWWKWLIAILAIPTGDVMEKNGMDAYMFLRFLRLLIILFASITILTWLVLLPVDTAGLHNTNFTDRLSQLSWGNIPDTATRRYVAHIVVVYISTFWTLFLIRREMVHYTQKRHEFLTSASHATLAQARTVLITNVPPELCDEHELRRWASFVPGGVQNVWIYRDTRTLNGDYNARLEACARLEKAASKLIRRVVRKKHKADTKAAKAGAPPPVPPKLPAPATARRASRTDAYAMAVRASRDITDARRSLDSASTAVAHEKAADPFADGPAESVYVGTRHRRNTTSVLEAGELGQAKEGEGEGGAELDALLEKYAPPKKRPRHRLGLVGLLGKKVDTIDWCKDEISKLNKSITEKRAEIEHADKMPKPLGSAFIQCNLQMGAHVLAQCVSYHKPLMMADKYIEVSPKDVIWDNIDDGAYEMRFRYVTSWIASIGLIILWFAPVAFVGTLSNVSTLCEKVSWLCWIRNSPAPIPGIIQGILPPLALVILFAILPWLLRGLAWYENIPRWSLLSISVYKRYFLFLVIHGFLIVTLSSGLTSTAAQIVENPTQALSYLASQLPNASIFFLTWTLTQGLSGAGSALLQVGTLGMYFVKKWFLGRTPRQAYEVTFMMPKADFGLVLPRISLLATIALAYSVLSPIINGLAMLSFLLFFVSWKFLLTWVFDQPDEAETGGKYFPLAINFLFVGMYIEQFCLAVLFFLKIADGISFLVEGILMLLLMALTLSAQVLYQNSFDPITGFLPMSLATEQLQKRWEAHRTHKHSSSQDSEMNLFSKNGLKMVVNHHLVNPVERLAKHIETNMAKVADVQSDIGHGVTDEDVAEGTTSAHDATAHQPAHHHPHGHNPHYNHAHHGHTHPHAAHRRTKSSHRSGDSAVSKVSRRLPQLAPAAPKRAANADKDEDGADEDFDAHGFDHPSTYAEQPWIWLPRDPLGLSARFVHEFRALGVDASDEGAVMDERGNVEVNRSPPDEDWSGGHDA</sequence>
<dbReference type="AlphaFoldDB" id="A0A9P3GNJ1"/>
<feature type="transmembrane region" description="Helical" evidence="8">
    <location>
        <begin position="770"/>
        <end position="793"/>
    </location>
</feature>
<evidence type="ECO:0000256" key="7">
    <source>
        <dbReference type="SAM" id="MobiDB-lite"/>
    </source>
</evidence>
<keyword evidence="3" id="KW-0813">Transport</keyword>
<feature type="compositionally biased region" description="Acidic residues" evidence="7">
    <location>
        <begin position="961"/>
        <end position="970"/>
    </location>
</feature>
<evidence type="ECO:0000256" key="4">
    <source>
        <dbReference type="ARBA" id="ARBA00022692"/>
    </source>
</evidence>
<dbReference type="InterPro" id="IPR045122">
    <property type="entry name" value="Csc1-like"/>
</dbReference>
<keyword evidence="6 8" id="KW-0472">Membrane</keyword>
<keyword evidence="5 8" id="KW-1133">Transmembrane helix</keyword>
<feature type="transmembrane region" description="Helical" evidence="8">
    <location>
        <begin position="147"/>
        <end position="165"/>
    </location>
</feature>
<evidence type="ECO:0000256" key="5">
    <source>
        <dbReference type="ARBA" id="ARBA00022989"/>
    </source>
</evidence>
<feature type="transmembrane region" description="Helical" evidence="8">
    <location>
        <begin position="583"/>
        <end position="607"/>
    </location>
</feature>
<feature type="compositionally biased region" description="Pro residues" evidence="7">
    <location>
        <begin position="273"/>
        <end position="282"/>
    </location>
</feature>
<evidence type="ECO:0000256" key="1">
    <source>
        <dbReference type="ARBA" id="ARBA00004141"/>
    </source>
</evidence>
<reference evidence="13 14" key="1">
    <citation type="submission" date="2021-08" db="EMBL/GenBank/DDBJ databases">
        <title>Draft Genome Sequence of Phanerochaete sordida strain YK-624.</title>
        <authorList>
            <person name="Mori T."/>
            <person name="Dohra H."/>
            <person name="Suzuki T."/>
            <person name="Kawagishi H."/>
            <person name="Hirai H."/>
        </authorList>
    </citation>
    <scope>NUCLEOTIDE SEQUENCE [LARGE SCALE GENOMIC DNA]</scope>
    <source>
        <strain evidence="13 14">YK-624</strain>
    </source>
</reference>
<evidence type="ECO:0000259" key="9">
    <source>
        <dbReference type="Pfam" id="PF02714"/>
    </source>
</evidence>
<feature type="transmembrane region" description="Helical" evidence="8">
    <location>
        <begin position="535"/>
        <end position="562"/>
    </location>
</feature>
<feature type="domain" description="CSC1/OSCA1-like cytosolic" evidence="12">
    <location>
        <begin position="191"/>
        <end position="476"/>
    </location>
</feature>
<dbReference type="InterPro" id="IPR027815">
    <property type="entry name" value="CSC1/OSCA1-like_cyt"/>
</dbReference>
<feature type="compositionally biased region" description="Low complexity" evidence="7">
    <location>
        <begin position="944"/>
        <end position="956"/>
    </location>
</feature>
<feature type="transmembrane region" description="Helical" evidence="8">
    <location>
        <begin position="627"/>
        <end position="656"/>
    </location>
</feature>
<evidence type="ECO:0000313" key="14">
    <source>
        <dbReference type="Proteomes" id="UP000703269"/>
    </source>
</evidence>